<keyword evidence="7 9" id="KW-0472">Membrane</keyword>
<dbReference type="InterPro" id="IPR005467">
    <property type="entry name" value="His_kinase_dom"/>
</dbReference>
<dbReference type="CDD" id="cd16917">
    <property type="entry name" value="HATPase_UhpB-NarQ-NarX-like"/>
    <property type="match status" value="1"/>
</dbReference>
<feature type="domain" description="CHASE" evidence="11">
    <location>
        <begin position="136"/>
        <end position="201"/>
    </location>
</feature>
<dbReference type="PROSITE" id="PS50109">
    <property type="entry name" value="HIS_KIN"/>
    <property type="match status" value="1"/>
</dbReference>
<dbReference type="Gene3D" id="3.30.565.10">
    <property type="entry name" value="Histidine kinase-like ATPase, C-terminal domain"/>
    <property type="match status" value="1"/>
</dbReference>
<evidence type="ECO:0000256" key="2">
    <source>
        <dbReference type="ARBA" id="ARBA00022679"/>
    </source>
</evidence>
<dbReference type="EMBL" id="JACVEW010000021">
    <property type="protein sequence ID" value="MBP0049605.1"/>
    <property type="molecule type" value="Genomic_DNA"/>
</dbReference>
<dbReference type="PANTHER" id="PTHR24421:SF58">
    <property type="entry name" value="SIGNAL TRANSDUCTION HISTIDINE-PROTEIN KINASE_PHOSPHATASE UHPB"/>
    <property type="match status" value="1"/>
</dbReference>
<feature type="region of interest" description="Disordered" evidence="8">
    <location>
        <begin position="562"/>
        <end position="584"/>
    </location>
</feature>
<evidence type="ECO:0000256" key="5">
    <source>
        <dbReference type="ARBA" id="ARBA00022989"/>
    </source>
</evidence>
<keyword evidence="5 9" id="KW-1133">Transmembrane helix</keyword>
<dbReference type="SUPFAM" id="SSF55874">
    <property type="entry name" value="ATPase domain of HSP90 chaperone/DNA topoisomerase II/histidine kinase"/>
    <property type="match status" value="1"/>
</dbReference>
<dbReference type="InterPro" id="IPR011712">
    <property type="entry name" value="Sig_transdc_His_kin_sub3_dim/P"/>
</dbReference>
<dbReference type="Pfam" id="PF07730">
    <property type="entry name" value="HisKA_3"/>
    <property type="match status" value="1"/>
</dbReference>
<feature type="transmembrane region" description="Helical" evidence="9">
    <location>
        <begin position="278"/>
        <end position="301"/>
    </location>
</feature>
<dbReference type="InterPro" id="IPR006189">
    <property type="entry name" value="CHASE_dom"/>
</dbReference>
<dbReference type="Pfam" id="PF02518">
    <property type="entry name" value="HATPase_c"/>
    <property type="match status" value="1"/>
</dbReference>
<comment type="subcellular location">
    <subcellularLocation>
        <location evidence="1">Membrane</location>
    </subcellularLocation>
</comment>
<gene>
    <name evidence="12" type="ORF">H9C73_12775</name>
</gene>
<dbReference type="InterPro" id="IPR003594">
    <property type="entry name" value="HATPase_dom"/>
</dbReference>
<protein>
    <submittedName>
        <fullName evidence="12">CHASE domain-containing protein</fullName>
    </submittedName>
</protein>
<dbReference type="InterPro" id="IPR036890">
    <property type="entry name" value="HATPase_C_sf"/>
</dbReference>
<evidence type="ECO:0000256" key="3">
    <source>
        <dbReference type="ARBA" id="ARBA00022692"/>
    </source>
</evidence>
<keyword evidence="13" id="KW-1185">Reference proteome</keyword>
<dbReference type="InterPro" id="IPR042240">
    <property type="entry name" value="CHASE_sf"/>
</dbReference>
<evidence type="ECO:0000256" key="1">
    <source>
        <dbReference type="ARBA" id="ARBA00004370"/>
    </source>
</evidence>
<keyword evidence="4" id="KW-0418">Kinase</keyword>
<dbReference type="RefSeq" id="WP_209288290.1">
    <property type="nucleotide sequence ID" value="NZ_JACVEW010000021.1"/>
</dbReference>
<dbReference type="Pfam" id="PF03924">
    <property type="entry name" value="CHASE"/>
    <property type="match status" value="1"/>
</dbReference>
<comment type="caution">
    <text evidence="12">The sequence shown here is derived from an EMBL/GenBank/DDBJ whole genome shotgun (WGS) entry which is preliminary data.</text>
</comment>
<evidence type="ECO:0000259" key="10">
    <source>
        <dbReference type="PROSITE" id="PS50109"/>
    </source>
</evidence>
<dbReference type="PANTHER" id="PTHR24421">
    <property type="entry name" value="NITRATE/NITRITE SENSOR PROTEIN NARX-RELATED"/>
    <property type="match status" value="1"/>
</dbReference>
<keyword evidence="3 9" id="KW-0812">Transmembrane</keyword>
<evidence type="ECO:0000256" key="6">
    <source>
        <dbReference type="ARBA" id="ARBA00023012"/>
    </source>
</evidence>
<keyword evidence="6" id="KW-0902">Two-component regulatory system</keyword>
<evidence type="ECO:0000256" key="8">
    <source>
        <dbReference type="SAM" id="MobiDB-lite"/>
    </source>
</evidence>
<dbReference type="Gene3D" id="3.30.450.350">
    <property type="entry name" value="CHASE domain"/>
    <property type="match status" value="1"/>
</dbReference>
<evidence type="ECO:0000256" key="4">
    <source>
        <dbReference type="ARBA" id="ARBA00022777"/>
    </source>
</evidence>
<reference evidence="12 13" key="1">
    <citation type="submission" date="2020-09" db="EMBL/GenBank/DDBJ databases">
        <authorList>
            <person name="Tanuku N.R.S."/>
        </authorList>
    </citation>
    <scope>NUCLEOTIDE SEQUENCE [LARGE SCALE GENOMIC DNA]</scope>
    <source>
        <strain evidence="12 13">AK62</strain>
    </source>
</reference>
<dbReference type="SMART" id="SM00387">
    <property type="entry name" value="HATPase_c"/>
    <property type="match status" value="1"/>
</dbReference>
<dbReference type="PROSITE" id="PS50839">
    <property type="entry name" value="CHASE"/>
    <property type="match status" value="1"/>
</dbReference>
<evidence type="ECO:0000256" key="9">
    <source>
        <dbReference type="SAM" id="Phobius"/>
    </source>
</evidence>
<accession>A0ABS3ZE65</accession>
<dbReference type="Gene3D" id="1.20.5.1930">
    <property type="match status" value="1"/>
</dbReference>
<keyword evidence="2" id="KW-0808">Transferase</keyword>
<evidence type="ECO:0000256" key="7">
    <source>
        <dbReference type="ARBA" id="ARBA00023136"/>
    </source>
</evidence>
<evidence type="ECO:0000313" key="12">
    <source>
        <dbReference type="EMBL" id="MBP0049605.1"/>
    </source>
</evidence>
<feature type="domain" description="Histidine kinase" evidence="10">
    <location>
        <begin position="359"/>
        <end position="557"/>
    </location>
</feature>
<sequence length="584" mass="65495">MLNSPLFKALLLWIALGIISTGLITRLDFTAFSRQQQSLLSTLEQQLSTNLSQAYRLLDHGLMLTREYRAQPDLLEQHLSTLPPLSPALDSLYLLQPVTEQNLGSFERQMRQRIPDFQLQGLSPMTPPTRTRDSGNPIYYPIILSLPQQAPARLPVGLDLSLSPVHRSAIQASHHQPGHHLSPPYQLESGPVRVGLYGLAPEPPARLLAFELTLSKLAGIQDLPDNARLTLSGNEISLPLLDAAETATGYPFSQSLDIEVGTHDWVLTLEQPFGWQQLSWGALLLALGLNTLGSLLFFAWIKQQADTRRYRQESRDVTELQQHLHKRTEELQYQLRENQHLTHRILDIQERERRHLAQELHDELGQCLTAIRTDAGMLMQDYPDRDSAAHQHAENIDSIAGHIYDVTYDLMRALRPTLLDDLGLVDALRELAGSGQIERLGLTVELALKGPLNDMEERYNITLYRLIQEALTNIMRHADGRQVRIRLYRLGADSLNDRIELDIEDDGCGFDPEDPSHSRRFGLLGMQARVRALSGSFDLTSRPGEGTRLKIRMPLVAAEVRGEARPSATGSAVPPLSDAVRQPA</sequence>
<name>A0ABS3ZE65_9GAMM</name>
<dbReference type="Proteomes" id="UP000810171">
    <property type="component" value="Unassembled WGS sequence"/>
</dbReference>
<dbReference type="InterPro" id="IPR050482">
    <property type="entry name" value="Sensor_HK_TwoCompSys"/>
</dbReference>
<proteinExistence type="predicted"/>
<organism evidence="12 13">
    <name type="scientific">Marinobacterium alkalitolerans</name>
    <dbReference type="NCBI Taxonomy" id="1542925"/>
    <lineage>
        <taxon>Bacteria</taxon>
        <taxon>Pseudomonadati</taxon>
        <taxon>Pseudomonadota</taxon>
        <taxon>Gammaproteobacteria</taxon>
        <taxon>Oceanospirillales</taxon>
        <taxon>Oceanospirillaceae</taxon>
        <taxon>Marinobacterium</taxon>
    </lineage>
</organism>
<evidence type="ECO:0000313" key="13">
    <source>
        <dbReference type="Proteomes" id="UP000810171"/>
    </source>
</evidence>
<evidence type="ECO:0000259" key="11">
    <source>
        <dbReference type="PROSITE" id="PS50839"/>
    </source>
</evidence>